<dbReference type="PANTHER" id="PTHR22872">
    <property type="entry name" value="BTK-BINDING PROTEIN-RELATED"/>
    <property type="match status" value="1"/>
</dbReference>
<dbReference type="AlphaFoldDB" id="A0A2P6Q029"/>
<dbReference type="Gene3D" id="2.130.10.30">
    <property type="entry name" value="Regulator of chromosome condensation 1/beta-lactamase-inhibitor protein II"/>
    <property type="match status" value="1"/>
</dbReference>
<reference evidence="3 4" key="1">
    <citation type="journal article" date="2018" name="Nat. Genet.">
        <title>The Rosa genome provides new insights in the design of modern roses.</title>
        <authorList>
            <person name="Bendahmane M."/>
        </authorList>
    </citation>
    <scope>NUCLEOTIDE SEQUENCE [LARGE SCALE GENOMIC DNA]</scope>
    <source>
        <strain evidence="4">cv. Old Blush</strain>
    </source>
</reference>
<accession>A0A2P6Q029</accession>
<dbReference type="InterPro" id="IPR000408">
    <property type="entry name" value="Reg_chr_condens"/>
</dbReference>
<dbReference type="PANTHER" id="PTHR22872:SF2">
    <property type="entry name" value="INHIBITOR OF BRUTON TYROSINE KINASE"/>
    <property type="match status" value="1"/>
</dbReference>
<name>A0A2P6Q029_ROSCH</name>
<protein>
    <submittedName>
        <fullName evidence="3">Putative regulator of chromosome condensation 1/beta-lactamase-inhibitor protein II</fullName>
    </submittedName>
</protein>
<sequence>MMVCQNLAKISQFFYYAPRVVYIRVTTFFQSISSSSLIGSVKHQVSGNSFSIDYRALHFLMEESDDVSLSPSSGGNLARKVVAVAAGEAHTLALTGDGYVYSWGRGMFGRLGTGSQSDELCPVRVKFKPEKGLKFVGVAAGAYHSLALAGQF</sequence>
<evidence type="ECO:0000313" key="3">
    <source>
        <dbReference type="EMBL" id="PRQ27540.1"/>
    </source>
</evidence>
<dbReference type="InterPro" id="IPR051625">
    <property type="entry name" value="Signaling_Regulatory_Domain"/>
</dbReference>
<comment type="caution">
    <text evidence="3">The sequence shown here is derived from an EMBL/GenBank/DDBJ whole genome shotgun (WGS) entry which is preliminary data.</text>
</comment>
<dbReference type="Proteomes" id="UP000238479">
    <property type="component" value="Chromosome 6"/>
</dbReference>
<dbReference type="STRING" id="74649.A0A2P6Q029"/>
<dbReference type="Pfam" id="PF00415">
    <property type="entry name" value="RCC1"/>
    <property type="match status" value="1"/>
</dbReference>
<feature type="repeat" description="RCC1" evidence="2">
    <location>
        <begin position="98"/>
        <end position="151"/>
    </location>
</feature>
<dbReference type="EMBL" id="PDCK01000044">
    <property type="protein sequence ID" value="PRQ27540.1"/>
    <property type="molecule type" value="Genomic_DNA"/>
</dbReference>
<dbReference type="PROSITE" id="PS50012">
    <property type="entry name" value="RCC1_3"/>
    <property type="match status" value="1"/>
</dbReference>
<dbReference type="Gramene" id="PRQ27540">
    <property type="protein sequence ID" value="PRQ27540"/>
    <property type="gene ID" value="RchiOBHm_Chr6g0306381"/>
</dbReference>
<gene>
    <name evidence="3" type="ORF">RchiOBHm_Chr6g0306381</name>
</gene>
<keyword evidence="4" id="KW-1185">Reference proteome</keyword>
<dbReference type="InterPro" id="IPR009091">
    <property type="entry name" value="RCC1/BLIP-II"/>
</dbReference>
<proteinExistence type="predicted"/>
<evidence type="ECO:0000256" key="1">
    <source>
        <dbReference type="ARBA" id="ARBA00022737"/>
    </source>
</evidence>
<evidence type="ECO:0000256" key="2">
    <source>
        <dbReference type="PROSITE-ProRule" id="PRU00235"/>
    </source>
</evidence>
<dbReference type="SUPFAM" id="SSF50985">
    <property type="entry name" value="RCC1/BLIP-II"/>
    <property type="match status" value="1"/>
</dbReference>
<evidence type="ECO:0000313" key="4">
    <source>
        <dbReference type="Proteomes" id="UP000238479"/>
    </source>
</evidence>
<organism evidence="3 4">
    <name type="scientific">Rosa chinensis</name>
    <name type="common">China rose</name>
    <dbReference type="NCBI Taxonomy" id="74649"/>
    <lineage>
        <taxon>Eukaryota</taxon>
        <taxon>Viridiplantae</taxon>
        <taxon>Streptophyta</taxon>
        <taxon>Embryophyta</taxon>
        <taxon>Tracheophyta</taxon>
        <taxon>Spermatophyta</taxon>
        <taxon>Magnoliopsida</taxon>
        <taxon>eudicotyledons</taxon>
        <taxon>Gunneridae</taxon>
        <taxon>Pentapetalae</taxon>
        <taxon>rosids</taxon>
        <taxon>fabids</taxon>
        <taxon>Rosales</taxon>
        <taxon>Rosaceae</taxon>
        <taxon>Rosoideae</taxon>
        <taxon>Rosoideae incertae sedis</taxon>
        <taxon>Rosa</taxon>
    </lineage>
</organism>
<keyword evidence="1" id="KW-0677">Repeat</keyword>